<accession>A0ABV3KDF1</accession>
<dbReference type="Proteomes" id="UP001553031">
    <property type="component" value="Unassembled WGS sequence"/>
</dbReference>
<keyword evidence="7" id="KW-1185">Reference proteome</keyword>
<dbReference type="SUPFAM" id="SSF48498">
    <property type="entry name" value="Tetracyclin repressor-like, C-terminal domain"/>
    <property type="match status" value="1"/>
</dbReference>
<dbReference type="InterPro" id="IPR001647">
    <property type="entry name" value="HTH_TetR"/>
</dbReference>
<feature type="DNA-binding region" description="H-T-H motif" evidence="4">
    <location>
        <begin position="22"/>
        <end position="41"/>
    </location>
</feature>
<sequence>MTTKPEILDRALDVLRAGDALTLDAVARAVGITKPGVVHHFPTKDRLSVAVVDHLLDHWETELMHRAGPDPDAVTRLRAYVEFALLNELDPADLAVLADSRLRPELAARWSERMSEWFGDSDRPNIVAARLVADGAWIDRCLGMLDLDEDHRRAVVDVTLGLVGDGPTAEGLGAEGADS</sequence>
<dbReference type="Gene3D" id="1.10.357.10">
    <property type="entry name" value="Tetracycline Repressor, domain 2"/>
    <property type="match status" value="1"/>
</dbReference>
<dbReference type="SUPFAM" id="SSF46689">
    <property type="entry name" value="Homeodomain-like"/>
    <property type="match status" value="1"/>
</dbReference>
<dbReference type="InterPro" id="IPR041479">
    <property type="entry name" value="TetR_CgmR_C"/>
</dbReference>
<feature type="domain" description="HTH tetR-type" evidence="5">
    <location>
        <begin position="1"/>
        <end position="59"/>
    </location>
</feature>
<dbReference type="PROSITE" id="PS50977">
    <property type="entry name" value="HTH_TETR_2"/>
    <property type="match status" value="1"/>
</dbReference>
<dbReference type="InterPro" id="IPR050109">
    <property type="entry name" value="HTH-type_TetR-like_transc_reg"/>
</dbReference>
<dbReference type="InterPro" id="IPR036271">
    <property type="entry name" value="Tet_transcr_reg_TetR-rel_C_sf"/>
</dbReference>
<protein>
    <submittedName>
        <fullName evidence="6">TetR family transcriptional regulator</fullName>
    </submittedName>
</protein>
<dbReference type="InterPro" id="IPR009057">
    <property type="entry name" value="Homeodomain-like_sf"/>
</dbReference>
<dbReference type="Pfam" id="PF17937">
    <property type="entry name" value="TetR_C_28"/>
    <property type="match status" value="1"/>
</dbReference>
<organism evidence="6 7">
    <name type="scientific">Kocuria salsicia</name>
    <dbReference type="NCBI Taxonomy" id="664639"/>
    <lineage>
        <taxon>Bacteria</taxon>
        <taxon>Bacillati</taxon>
        <taxon>Actinomycetota</taxon>
        <taxon>Actinomycetes</taxon>
        <taxon>Micrococcales</taxon>
        <taxon>Micrococcaceae</taxon>
        <taxon>Kocuria</taxon>
    </lineage>
</organism>
<evidence type="ECO:0000256" key="2">
    <source>
        <dbReference type="ARBA" id="ARBA00023125"/>
    </source>
</evidence>
<dbReference type="RefSeq" id="WP_145011334.1">
    <property type="nucleotide sequence ID" value="NZ_BAAARF010000009.1"/>
</dbReference>
<evidence type="ECO:0000313" key="7">
    <source>
        <dbReference type="Proteomes" id="UP001553031"/>
    </source>
</evidence>
<dbReference type="Pfam" id="PF00440">
    <property type="entry name" value="TetR_N"/>
    <property type="match status" value="1"/>
</dbReference>
<evidence type="ECO:0000259" key="5">
    <source>
        <dbReference type="PROSITE" id="PS50977"/>
    </source>
</evidence>
<name>A0ABV3KDF1_9MICC</name>
<keyword evidence="2 4" id="KW-0238">DNA-binding</keyword>
<keyword evidence="1" id="KW-0805">Transcription regulation</keyword>
<gene>
    <name evidence="6" type="ORF">AB0O96_08770</name>
</gene>
<dbReference type="EMBL" id="JBFBLL010000005">
    <property type="protein sequence ID" value="MEV8158282.1"/>
    <property type="molecule type" value="Genomic_DNA"/>
</dbReference>
<evidence type="ECO:0000256" key="3">
    <source>
        <dbReference type="ARBA" id="ARBA00023163"/>
    </source>
</evidence>
<evidence type="ECO:0000313" key="6">
    <source>
        <dbReference type="EMBL" id="MEV8158282.1"/>
    </source>
</evidence>
<evidence type="ECO:0000256" key="1">
    <source>
        <dbReference type="ARBA" id="ARBA00023015"/>
    </source>
</evidence>
<proteinExistence type="predicted"/>
<comment type="caution">
    <text evidence="6">The sequence shown here is derived from an EMBL/GenBank/DDBJ whole genome shotgun (WGS) entry which is preliminary data.</text>
</comment>
<evidence type="ECO:0000256" key="4">
    <source>
        <dbReference type="PROSITE-ProRule" id="PRU00335"/>
    </source>
</evidence>
<keyword evidence="3" id="KW-0804">Transcription</keyword>
<dbReference type="PANTHER" id="PTHR30055">
    <property type="entry name" value="HTH-TYPE TRANSCRIPTIONAL REGULATOR RUTR"/>
    <property type="match status" value="1"/>
</dbReference>
<dbReference type="PANTHER" id="PTHR30055:SF234">
    <property type="entry name" value="HTH-TYPE TRANSCRIPTIONAL REGULATOR BETI"/>
    <property type="match status" value="1"/>
</dbReference>
<reference evidence="6 7" key="1">
    <citation type="submission" date="2024-06" db="EMBL/GenBank/DDBJ databases">
        <title>The Natural Products Discovery Center: Release of the First 8490 Sequenced Strains for Exploring Actinobacteria Biosynthetic Diversity.</title>
        <authorList>
            <person name="Kalkreuter E."/>
            <person name="Kautsar S.A."/>
            <person name="Yang D."/>
            <person name="Bader C.D."/>
            <person name="Teijaro C.N."/>
            <person name="Fluegel L."/>
            <person name="Davis C.M."/>
            <person name="Simpson J.R."/>
            <person name="Lauterbach L."/>
            <person name="Steele A.D."/>
            <person name="Gui C."/>
            <person name="Meng S."/>
            <person name="Li G."/>
            <person name="Viehrig K."/>
            <person name="Ye F."/>
            <person name="Su P."/>
            <person name="Kiefer A.F."/>
            <person name="Nichols A."/>
            <person name="Cepeda A.J."/>
            <person name="Yan W."/>
            <person name="Fan B."/>
            <person name="Jiang Y."/>
            <person name="Adhikari A."/>
            <person name="Zheng C.-J."/>
            <person name="Schuster L."/>
            <person name="Cowan T.M."/>
            <person name="Smanski M.J."/>
            <person name="Chevrette M.G."/>
            <person name="De Carvalho L.P.S."/>
            <person name="Shen B."/>
        </authorList>
    </citation>
    <scope>NUCLEOTIDE SEQUENCE [LARGE SCALE GENOMIC DNA]</scope>
    <source>
        <strain evidence="6 7">NPDC079179</strain>
    </source>
</reference>